<dbReference type="InterPro" id="IPR002156">
    <property type="entry name" value="RNaseH_domain"/>
</dbReference>
<dbReference type="KEGG" id="nta:107828703"/>
<sequence>MKGIGIRALLISEAGHHYPVMAQLCFYCTNNMAEYEVCILGLRLSVDMGVQEVLVLGDSDLLVHQIQGEWETRDLKLIPYHQCLQNLYQRFRLVEFRHIPRIHNEVADTLATLSLMCPPEEPGRTTRVSRIESSSSFREDNTSSKESGSSSAIRRPPGEQERTTEVSKENDASSTIRRPPGEQEKMVQVSKENNSK</sequence>
<dbReference type="PANTHER" id="PTHR48475:SF1">
    <property type="entry name" value="RNASE H TYPE-1 DOMAIN-CONTAINING PROTEIN"/>
    <property type="match status" value="1"/>
</dbReference>
<dbReference type="InterPro" id="IPR036397">
    <property type="entry name" value="RNaseH_sf"/>
</dbReference>
<accession>A0A1S4DDN3</accession>
<dbReference type="OMA" id="FPRETSM"/>
<evidence type="ECO:0000259" key="2">
    <source>
        <dbReference type="Pfam" id="PF13456"/>
    </source>
</evidence>
<dbReference type="PANTHER" id="PTHR48475">
    <property type="entry name" value="RIBONUCLEASE H"/>
    <property type="match status" value="1"/>
</dbReference>
<dbReference type="AlphaFoldDB" id="A0A1S4DDN3"/>
<proteinExistence type="predicted"/>
<dbReference type="Gene3D" id="3.30.420.10">
    <property type="entry name" value="Ribonuclease H-like superfamily/Ribonuclease H"/>
    <property type="match status" value="1"/>
</dbReference>
<dbReference type="CDD" id="cd09279">
    <property type="entry name" value="RNase_HI_like"/>
    <property type="match status" value="1"/>
</dbReference>
<dbReference type="SUPFAM" id="SSF53098">
    <property type="entry name" value="Ribonuclease H-like"/>
    <property type="match status" value="1"/>
</dbReference>
<dbReference type="OrthoDB" id="1933881at2759"/>
<feature type="compositionally biased region" description="Basic and acidic residues" evidence="1">
    <location>
        <begin position="156"/>
        <end position="171"/>
    </location>
</feature>
<feature type="domain" description="RNase H type-1" evidence="2">
    <location>
        <begin position="5"/>
        <end position="112"/>
    </location>
</feature>
<dbReference type="GO" id="GO:0003676">
    <property type="term" value="F:nucleic acid binding"/>
    <property type="evidence" value="ECO:0007669"/>
    <property type="project" value="InterPro"/>
</dbReference>
<dbReference type="RefSeq" id="XP_016511555.1">
    <property type="nucleotide sequence ID" value="XM_016656069.1"/>
</dbReference>
<evidence type="ECO:0000313" key="3">
    <source>
        <dbReference type="RefSeq" id="XP_016511555.1"/>
    </source>
</evidence>
<organism evidence="3">
    <name type="scientific">Nicotiana tabacum</name>
    <name type="common">Common tobacco</name>
    <dbReference type="NCBI Taxonomy" id="4097"/>
    <lineage>
        <taxon>Eukaryota</taxon>
        <taxon>Viridiplantae</taxon>
        <taxon>Streptophyta</taxon>
        <taxon>Embryophyta</taxon>
        <taxon>Tracheophyta</taxon>
        <taxon>Spermatophyta</taxon>
        <taxon>Magnoliopsida</taxon>
        <taxon>eudicotyledons</taxon>
        <taxon>Gunneridae</taxon>
        <taxon>Pentapetalae</taxon>
        <taxon>asterids</taxon>
        <taxon>lamiids</taxon>
        <taxon>Solanales</taxon>
        <taxon>Solanaceae</taxon>
        <taxon>Nicotianoideae</taxon>
        <taxon>Nicotianeae</taxon>
        <taxon>Nicotiana</taxon>
    </lineage>
</organism>
<feature type="region of interest" description="Disordered" evidence="1">
    <location>
        <begin position="118"/>
        <end position="196"/>
    </location>
</feature>
<reference evidence="3" key="1">
    <citation type="submission" date="2025-08" db="UniProtKB">
        <authorList>
            <consortium name="RefSeq"/>
        </authorList>
    </citation>
    <scope>IDENTIFICATION</scope>
</reference>
<dbReference type="STRING" id="4097.A0A1S4DDN3"/>
<dbReference type="InterPro" id="IPR012337">
    <property type="entry name" value="RNaseH-like_sf"/>
</dbReference>
<dbReference type="GO" id="GO:0004523">
    <property type="term" value="F:RNA-DNA hybrid ribonuclease activity"/>
    <property type="evidence" value="ECO:0007669"/>
    <property type="project" value="InterPro"/>
</dbReference>
<evidence type="ECO:0000256" key="1">
    <source>
        <dbReference type="SAM" id="MobiDB-lite"/>
    </source>
</evidence>
<dbReference type="PaxDb" id="4097-A0A1S4DDN3"/>
<dbReference type="SMR" id="A0A1S4DDN3"/>
<dbReference type="Pfam" id="PF13456">
    <property type="entry name" value="RVT_3"/>
    <property type="match status" value="1"/>
</dbReference>
<protein>
    <submittedName>
        <fullName evidence="3">Uncharacterized protein Mb2253c-like</fullName>
    </submittedName>
</protein>
<name>A0A1S4DDN3_TOBAC</name>
<feature type="compositionally biased region" description="Polar residues" evidence="1">
    <location>
        <begin position="126"/>
        <end position="136"/>
    </location>
</feature>
<gene>
    <name evidence="3" type="primary">LOC107828703</name>
</gene>